<keyword evidence="4" id="KW-1185">Reference proteome</keyword>
<feature type="region of interest" description="Disordered" evidence="1">
    <location>
        <begin position="75"/>
        <end position="99"/>
    </location>
</feature>
<keyword evidence="2" id="KW-1133">Transmembrane helix</keyword>
<evidence type="ECO:0000313" key="3">
    <source>
        <dbReference type="EMBL" id="KAK1735937.1"/>
    </source>
</evidence>
<feature type="transmembrane region" description="Helical" evidence="2">
    <location>
        <begin position="33"/>
        <end position="55"/>
    </location>
</feature>
<keyword evidence="2" id="KW-0472">Membrane</keyword>
<keyword evidence="2" id="KW-0812">Transmembrane</keyword>
<feature type="region of interest" description="Disordered" evidence="1">
    <location>
        <begin position="1"/>
        <end position="24"/>
    </location>
</feature>
<reference evidence="3" key="1">
    <citation type="submission" date="2023-06" db="EMBL/GenBank/DDBJ databases">
        <title>Survivors Of The Sea: Transcriptome response of Skeletonema marinoi to long-term dormancy.</title>
        <authorList>
            <person name="Pinder M.I.M."/>
            <person name="Kourtchenko O."/>
            <person name="Robertson E.K."/>
            <person name="Larsson T."/>
            <person name="Maumus F."/>
            <person name="Osuna-Cruz C.M."/>
            <person name="Vancaester E."/>
            <person name="Stenow R."/>
            <person name="Vandepoele K."/>
            <person name="Ploug H."/>
            <person name="Bruchert V."/>
            <person name="Godhe A."/>
            <person name="Topel M."/>
        </authorList>
    </citation>
    <scope>NUCLEOTIDE SEQUENCE</scope>
    <source>
        <strain evidence="3">R05AC</strain>
    </source>
</reference>
<organism evidence="3 4">
    <name type="scientific">Skeletonema marinoi</name>
    <dbReference type="NCBI Taxonomy" id="267567"/>
    <lineage>
        <taxon>Eukaryota</taxon>
        <taxon>Sar</taxon>
        <taxon>Stramenopiles</taxon>
        <taxon>Ochrophyta</taxon>
        <taxon>Bacillariophyta</taxon>
        <taxon>Coscinodiscophyceae</taxon>
        <taxon>Thalassiosirophycidae</taxon>
        <taxon>Thalassiosirales</taxon>
        <taxon>Skeletonemataceae</taxon>
        <taxon>Skeletonema</taxon>
        <taxon>Skeletonema marinoi-dohrnii complex</taxon>
    </lineage>
</organism>
<dbReference type="Proteomes" id="UP001224775">
    <property type="component" value="Unassembled WGS sequence"/>
</dbReference>
<protein>
    <submittedName>
        <fullName evidence="3">Uncharacterized protein</fullName>
    </submittedName>
</protein>
<accession>A0AAD8XYR3</accession>
<evidence type="ECO:0000313" key="4">
    <source>
        <dbReference type="Proteomes" id="UP001224775"/>
    </source>
</evidence>
<gene>
    <name evidence="3" type="ORF">QTG54_013384</name>
</gene>
<comment type="caution">
    <text evidence="3">The sequence shown here is derived from an EMBL/GenBank/DDBJ whole genome shotgun (WGS) entry which is preliminary data.</text>
</comment>
<evidence type="ECO:0000256" key="2">
    <source>
        <dbReference type="SAM" id="Phobius"/>
    </source>
</evidence>
<proteinExistence type="predicted"/>
<sequence length="863" mass="98550">MMISPRNVGRRLPRSPLSSPQQTRRHPTIKLNYLALSIALIALYLLSSFMILITFDMDSDDNVTKKDTTDALNTLHNNHPDESSSSLSSQQVGGIRNRKKANERKVTIDNFCGECKWKDADFTCNERVVFEVTKRKVSVEEAKIANLEFCIDADDRIGDVNKDRAASDDGEEWGDYSRSLNVSDFCGICKWKEKPKVSCAARVLLEVKTSGRTIEEAKLANLQDDCFDPSGRFTNDMGDFILSPICGGCYRAKNGTKAGTGYSAVRGLEIDDFGTECNSLQLVELRKIMKEKNGMTIVDKVLESNKVVAQKHKDCEICNVDTCWKRFLDEDDAITKENKRFDTKYWRFDKAAPKISKSVALVLPSLPEELRIPSRRHEDIEDFLTEKYDAREETDRYIPFLVEYNPSLVQIPLGLKPSLPHEAAYLTTLRVTPANNCFKEEVYSNLKSNRKEVWDSMMWTSTNHLGLAVLDRNYQMIPGYDAIIDLANEMKMQKTNGHFGVEPSFMDYRLATLNGEVYLNINTDTVIITKLMIRSKDFVKYDRRYYSQIKTKRMFNVKPLYGGEKLDITLLHQFNTIWSGGSRGKNYALFTVPNATHPNAPDSIYAEINVNPYHKVSQIYPDEIEMLKKKDVKTRTRRNYMLDGIMQRKVKHNNATVSNRAPHASFSTVDEHWFPGNNAPFEPFSPVAHGGACCIELRKSQVLPVGNAMKTFGDHEYLLVGIAHSPVNWKHWYNYHDVAESDKALLPFQHYVSFLYAFEPYPPFNLRARSGYFCLGYPGEDEGTVNPNSVLTFNRKLRQHNETFNCAQIHFVSTLVEKVDEDNTIVIGYGLNDCTSRLVEVSKQEIAKLLFPDPLEMNLQERK</sequence>
<dbReference type="AlphaFoldDB" id="A0AAD8XYR3"/>
<dbReference type="EMBL" id="JATAAI010000031">
    <property type="protein sequence ID" value="KAK1735937.1"/>
    <property type="molecule type" value="Genomic_DNA"/>
</dbReference>
<name>A0AAD8XYR3_9STRA</name>
<evidence type="ECO:0000256" key="1">
    <source>
        <dbReference type="SAM" id="MobiDB-lite"/>
    </source>
</evidence>